<dbReference type="RefSeq" id="WP_317329349.1">
    <property type="nucleotide sequence ID" value="NZ_JAWJZA010000017.1"/>
</dbReference>
<feature type="transmembrane region" description="Helical" evidence="2">
    <location>
        <begin position="190"/>
        <end position="208"/>
    </location>
</feature>
<dbReference type="PANTHER" id="PTHR22911:SF137">
    <property type="entry name" value="SOLUTE CARRIER FAMILY 35 MEMBER G2-RELATED"/>
    <property type="match status" value="1"/>
</dbReference>
<feature type="transmembrane region" description="Helical" evidence="2">
    <location>
        <begin position="247"/>
        <end position="269"/>
    </location>
</feature>
<accession>A0ABU3Z6I5</accession>
<comment type="caution">
    <text evidence="4">The sequence shown here is derived from an EMBL/GenBank/DDBJ whole genome shotgun (WGS) entry which is preliminary data.</text>
</comment>
<feature type="domain" description="EamA" evidence="3">
    <location>
        <begin position="2"/>
        <end position="137"/>
    </location>
</feature>
<dbReference type="Pfam" id="PF00892">
    <property type="entry name" value="EamA"/>
    <property type="match status" value="2"/>
</dbReference>
<dbReference type="InterPro" id="IPR037185">
    <property type="entry name" value="EmrE-like"/>
</dbReference>
<sequence>MLWMLAAIGSAIFAGLTSILAKCGIRQTDSDVATAVRTIVVVIFAWLMVWIVGSFHTIYSISPYSLLFLGLSGIATGASWICYFKALSIGDVNKVVPIDKSSTILTVILAIILFGETNHLVVKLACTAVLGLGVFMMIEKKSSTSPNSTEDDKNANEYLVYAILSAVFAAATSILAKYGISDVESNLGTAIRTCFVLVMAWLVVYLRGKGHLLSHMPKNESLFIILSGIATGASWLCYYYAIQNGIVSIVVPIDKLSIIVSIIFSYFVFGERLNKRTFTGLMLMIGATLVMAIFA</sequence>
<organism evidence="4 5">
    <name type="scientific">Veillonella absiana</name>
    <dbReference type="NCBI Taxonomy" id="3079305"/>
    <lineage>
        <taxon>Bacteria</taxon>
        <taxon>Bacillati</taxon>
        <taxon>Bacillota</taxon>
        <taxon>Negativicutes</taxon>
        <taxon>Veillonellales</taxon>
        <taxon>Veillonellaceae</taxon>
        <taxon>Veillonella</taxon>
    </lineage>
</organism>
<feature type="transmembrane region" description="Helical" evidence="2">
    <location>
        <begin position="66"/>
        <end position="87"/>
    </location>
</feature>
<dbReference type="Proteomes" id="UP001272515">
    <property type="component" value="Unassembled WGS sequence"/>
</dbReference>
<feature type="transmembrane region" description="Helical" evidence="2">
    <location>
        <begin position="220"/>
        <end position="241"/>
    </location>
</feature>
<keyword evidence="2" id="KW-0812">Transmembrane</keyword>
<feature type="transmembrane region" description="Helical" evidence="2">
    <location>
        <begin position="107"/>
        <end position="138"/>
    </location>
</feature>
<dbReference type="Gene3D" id="1.10.3730.20">
    <property type="match status" value="1"/>
</dbReference>
<reference evidence="4 5" key="1">
    <citation type="submission" date="2023-10" db="EMBL/GenBank/DDBJ databases">
        <title>Veillonella sp. nov., isolated from a pig farm feces dump.</title>
        <authorList>
            <person name="Chang Y.-H."/>
        </authorList>
    </citation>
    <scope>NUCLEOTIDE SEQUENCE [LARGE SCALE GENOMIC DNA]</scope>
    <source>
        <strain evidence="4 5">YH-vei2233</strain>
    </source>
</reference>
<dbReference type="SUPFAM" id="SSF103481">
    <property type="entry name" value="Multidrug resistance efflux transporter EmrE"/>
    <property type="match status" value="2"/>
</dbReference>
<gene>
    <name evidence="4" type="ORF">RVY80_01395</name>
</gene>
<keyword evidence="2" id="KW-0472">Membrane</keyword>
<protein>
    <submittedName>
        <fullName evidence="4">EamA family transporter</fullName>
    </submittedName>
</protein>
<keyword evidence="2" id="KW-1133">Transmembrane helix</keyword>
<evidence type="ECO:0000256" key="1">
    <source>
        <dbReference type="ARBA" id="ARBA00007362"/>
    </source>
</evidence>
<evidence type="ECO:0000313" key="4">
    <source>
        <dbReference type="EMBL" id="MDV5087509.1"/>
    </source>
</evidence>
<feature type="transmembrane region" description="Helical" evidence="2">
    <location>
        <begin position="37"/>
        <end position="59"/>
    </location>
</feature>
<dbReference type="InterPro" id="IPR000620">
    <property type="entry name" value="EamA_dom"/>
</dbReference>
<name>A0ABU3Z6I5_9FIRM</name>
<feature type="domain" description="EamA" evidence="3">
    <location>
        <begin position="159"/>
        <end position="291"/>
    </location>
</feature>
<dbReference type="PANTHER" id="PTHR22911">
    <property type="entry name" value="ACYL-MALONYL CONDENSING ENZYME-RELATED"/>
    <property type="match status" value="1"/>
</dbReference>
<comment type="similarity">
    <text evidence="1">Belongs to the EamA transporter family.</text>
</comment>
<evidence type="ECO:0000313" key="5">
    <source>
        <dbReference type="Proteomes" id="UP001272515"/>
    </source>
</evidence>
<evidence type="ECO:0000256" key="2">
    <source>
        <dbReference type="SAM" id="Phobius"/>
    </source>
</evidence>
<feature type="transmembrane region" description="Helical" evidence="2">
    <location>
        <begin position="276"/>
        <end position="294"/>
    </location>
</feature>
<keyword evidence="5" id="KW-1185">Reference proteome</keyword>
<proteinExistence type="inferred from homology"/>
<dbReference type="EMBL" id="JAWJZB010000001">
    <property type="protein sequence ID" value="MDV5087509.1"/>
    <property type="molecule type" value="Genomic_DNA"/>
</dbReference>
<evidence type="ECO:0000259" key="3">
    <source>
        <dbReference type="Pfam" id="PF00892"/>
    </source>
</evidence>
<feature type="transmembrane region" description="Helical" evidence="2">
    <location>
        <begin position="158"/>
        <end position="178"/>
    </location>
</feature>